<evidence type="ECO:0000256" key="2">
    <source>
        <dbReference type="ARBA" id="ARBA00023015"/>
    </source>
</evidence>
<dbReference type="Gramene" id="OMERI08G01230.2">
    <property type="protein sequence ID" value="OMERI08G01230.2"/>
    <property type="gene ID" value="OMERI08G01230"/>
</dbReference>
<feature type="region of interest" description="Disordered" evidence="6">
    <location>
        <begin position="353"/>
        <end position="377"/>
    </location>
</feature>
<evidence type="ECO:0000256" key="3">
    <source>
        <dbReference type="ARBA" id="ARBA00023125"/>
    </source>
</evidence>
<evidence type="ECO:0000313" key="9">
    <source>
        <dbReference type="Proteomes" id="UP000008021"/>
    </source>
</evidence>
<keyword evidence="9" id="KW-1185">Reference proteome</keyword>
<comment type="subcellular location">
    <subcellularLocation>
        <location evidence="1">Nucleus</location>
    </subcellularLocation>
</comment>
<protein>
    <recommendedName>
        <fullName evidence="7">NAC domain-containing protein</fullName>
    </recommendedName>
</protein>
<dbReference type="GO" id="GO:0006355">
    <property type="term" value="P:regulation of DNA-templated transcription"/>
    <property type="evidence" value="ECO:0007669"/>
    <property type="project" value="InterPro"/>
</dbReference>
<dbReference type="Gramene" id="OMERI08G01230.1">
    <property type="protein sequence ID" value="OMERI08G01230.1"/>
    <property type="gene ID" value="OMERI08G01230"/>
</dbReference>
<organism evidence="8">
    <name type="scientific">Oryza meridionalis</name>
    <dbReference type="NCBI Taxonomy" id="40149"/>
    <lineage>
        <taxon>Eukaryota</taxon>
        <taxon>Viridiplantae</taxon>
        <taxon>Streptophyta</taxon>
        <taxon>Embryophyta</taxon>
        <taxon>Tracheophyta</taxon>
        <taxon>Spermatophyta</taxon>
        <taxon>Magnoliopsida</taxon>
        <taxon>Liliopsida</taxon>
        <taxon>Poales</taxon>
        <taxon>Poaceae</taxon>
        <taxon>BOP clade</taxon>
        <taxon>Oryzoideae</taxon>
        <taxon>Oryzeae</taxon>
        <taxon>Oryzinae</taxon>
        <taxon>Oryza</taxon>
    </lineage>
</organism>
<keyword evidence="2" id="KW-0805">Transcription regulation</keyword>
<dbReference type="GO" id="GO:0099402">
    <property type="term" value="P:plant organ development"/>
    <property type="evidence" value="ECO:0007669"/>
    <property type="project" value="UniProtKB-ARBA"/>
</dbReference>
<dbReference type="InterPro" id="IPR036093">
    <property type="entry name" value="NAC_dom_sf"/>
</dbReference>
<dbReference type="PROSITE" id="PS51005">
    <property type="entry name" value="NAC"/>
    <property type="match status" value="1"/>
</dbReference>
<evidence type="ECO:0000313" key="8">
    <source>
        <dbReference type="EnsemblPlants" id="OMERI08G01230.2"/>
    </source>
</evidence>
<keyword evidence="5" id="KW-0539">Nucleus</keyword>
<dbReference type="PANTHER" id="PTHR31744">
    <property type="entry name" value="PROTEIN CUP-SHAPED COTYLEDON 2-RELATED"/>
    <property type="match status" value="1"/>
</dbReference>
<evidence type="ECO:0000256" key="6">
    <source>
        <dbReference type="SAM" id="MobiDB-lite"/>
    </source>
</evidence>
<dbReference type="Pfam" id="PF02365">
    <property type="entry name" value="NAM"/>
    <property type="match status" value="1"/>
</dbReference>
<evidence type="ECO:0000256" key="5">
    <source>
        <dbReference type="ARBA" id="ARBA00023242"/>
    </source>
</evidence>
<keyword evidence="3" id="KW-0238">DNA-binding</keyword>
<dbReference type="EnsemblPlants" id="OMERI08G01230.2">
    <property type="protein sequence ID" value="OMERI08G01230.2"/>
    <property type="gene ID" value="OMERI08G01230"/>
</dbReference>
<dbReference type="PANTHER" id="PTHR31744:SF194">
    <property type="entry name" value="OS01G0888300 PROTEIN"/>
    <property type="match status" value="1"/>
</dbReference>
<dbReference type="Gene3D" id="2.170.150.80">
    <property type="entry name" value="NAC domain"/>
    <property type="match status" value="1"/>
</dbReference>
<dbReference type="eggNOG" id="ENOG502QVXP">
    <property type="taxonomic scope" value="Eukaryota"/>
</dbReference>
<feature type="region of interest" description="Disordered" evidence="6">
    <location>
        <begin position="1"/>
        <end position="25"/>
    </location>
</feature>
<dbReference type="HOGENOM" id="CLU_035664_0_1_1"/>
<dbReference type="GO" id="GO:0005634">
    <property type="term" value="C:nucleus"/>
    <property type="evidence" value="ECO:0007669"/>
    <property type="project" value="UniProtKB-SubCell"/>
</dbReference>
<evidence type="ECO:0000256" key="1">
    <source>
        <dbReference type="ARBA" id="ARBA00004123"/>
    </source>
</evidence>
<name>A0A0E0EH40_9ORYZ</name>
<dbReference type="EnsemblPlants" id="OMERI08G01230.1">
    <property type="protein sequence ID" value="OMERI08G01230.1"/>
    <property type="gene ID" value="OMERI08G01230"/>
</dbReference>
<keyword evidence="4" id="KW-0804">Transcription</keyword>
<reference evidence="8" key="2">
    <citation type="submission" date="2018-05" db="EMBL/GenBank/DDBJ databases">
        <title>OmerRS3 (Oryza meridionalis Reference Sequence Version 3).</title>
        <authorList>
            <person name="Zhang J."/>
            <person name="Kudrna D."/>
            <person name="Lee S."/>
            <person name="Talag J."/>
            <person name="Welchert J."/>
            <person name="Wing R.A."/>
        </authorList>
    </citation>
    <scope>NUCLEOTIDE SEQUENCE [LARGE SCALE GENOMIC DNA]</scope>
    <source>
        <strain evidence="8">OR44</strain>
    </source>
</reference>
<dbReference type="FunFam" id="2.170.150.80:FF:000007">
    <property type="entry name" value="NAC domain-containing protein 35"/>
    <property type="match status" value="1"/>
</dbReference>
<dbReference type="InterPro" id="IPR003441">
    <property type="entry name" value="NAC-dom"/>
</dbReference>
<accession>A0A0E0EH40</accession>
<dbReference type="Proteomes" id="UP000008021">
    <property type="component" value="Chromosome 8"/>
</dbReference>
<dbReference type="GO" id="GO:0003677">
    <property type="term" value="F:DNA binding"/>
    <property type="evidence" value="ECO:0007669"/>
    <property type="project" value="UniProtKB-KW"/>
</dbReference>
<feature type="domain" description="NAC" evidence="7">
    <location>
        <begin position="29"/>
        <end position="175"/>
    </location>
</feature>
<reference evidence="8" key="1">
    <citation type="submission" date="2015-04" db="UniProtKB">
        <authorList>
            <consortium name="EnsemblPlants"/>
        </authorList>
    </citation>
    <scope>IDENTIFICATION</scope>
</reference>
<dbReference type="SUPFAM" id="SSF101941">
    <property type="entry name" value="NAC domain"/>
    <property type="match status" value="1"/>
</dbReference>
<dbReference type="AlphaFoldDB" id="A0A0E0EH40"/>
<feature type="compositionally biased region" description="Low complexity" evidence="6">
    <location>
        <begin position="367"/>
        <end position="377"/>
    </location>
</feature>
<proteinExistence type="predicted"/>
<sequence length="405" mass="44108">MRGSDHHQDVVAAPRGGGGGDDGQSHDMVMPGFRFHPTEEELIEFYLRRKVEGKRFNIELIAFVDLYRYDPWDLPALASIGDKEWFFYVPRDRKYRNGDRPNRVTPSGYWKATGADRMVKVEGDRPIGLKKTLVFYVGKAPKGLRSSWIMNEYRLPHGDADRYQKEISLCRVYKRPGIEDNFHLTGTTTKSSGSKAAAAMGKKHAAAHRTSSTAAAAAPRLAPMFDGGGGHHSSAALMGKASPATYNASHAAAEGTNAIAMSSLSAAATLHPPAAMFRSTASVASLSSTTSTEEDGTSLFHLKAGATTTNTTAMHHHQQQQQLPASTHALLNTNSSAMATIPIDELSRAIGSYSNHHHQPNSTTTHQSTALPPSQQSPLLPFASMEKIWDWNPLLESPKVCTNFK</sequence>
<evidence type="ECO:0000256" key="4">
    <source>
        <dbReference type="ARBA" id="ARBA00023163"/>
    </source>
</evidence>
<evidence type="ECO:0000259" key="7">
    <source>
        <dbReference type="PROSITE" id="PS51005"/>
    </source>
</evidence>
<dbReference type="STRING" id="40149.A0A0E0EH40"/>